<comment type="caution">
    <text evidence="1">The sequence shown here is derived from an EMBL/GenBank/DDBJ whole genome shotgun (WGS) entry which is preliminary data.</text>
</comment>
<proteinExistence type="predicted"/>
<evidence type="ECO:0000313" key="2">
    <source>
        <dbReference type="Proteomes" id="UP000247480"/>
    </source>
</evidence>
<protein>
    <submittedName>
        <fullName evidence="1">Multidrug efflux pump subunit AcrA</fullName>
    </submittedName>
</protein>
<dbReference type="Proteomes" id="UP000247480">
    <property type="component" value="Unassembled WGS sequence"/>
</dbReference>
<dbReference type="AlphaFoldDB" id="A0A2V0Q3K1"/>
<sequence length="164" mass="18283">MFVAVHALRHQTVEKTLEVTTNRRIGIFVDGQRSRGMLQPYVKQADTTIAQLRQACDDLVSHQMKPARPGPQGNPGLMPHTVLRIFGAHSNSTEEKAKRAINRPPCKLTKTAATSLPALRHAAEIIDTGKINDSKKARLIHKWKTKKMPGYRAFFFASAAAYKL</sequence>
<name>A0A2V0Q3K1_PSESF</name>
<dbReference type="EMBL" id="BGJZ01000001">
    <property type="protein sequence ID" value="GBH06704.1"/>
    <property type="molecule type" value="Genomic_DNA"/>
</dbReference>
<organism evidence="1 2">
    <name type="scientific">Pseudomonas syringae pv. actinidiae</name>
    <dbReference type="NCBI Taxonomy" id="103796"/>
    <lineage>
        <taxon>Bacteria</taxon>
        <taxon>Pseudomonadati</taxon>
        <taxon>Pseudomonadota</taxon>
        <taxon>Gammaproteobacteria</taxon>
        <taxon>Pseudomonadales</taxon>
        <taxon>Pseudomonadaceae</taxon>
        <taxon>Pseudomonas</taxon>
        <taxon>Pseudomonas syringae</taxon>
    </lineage>
</organism>
<reference evidence="1 2" key="1">
    <citation type="submission" date="2018-04" db="EMBL/GenBank/DDBJ databases">
        <title>Draft genome sequence of Pseudomonas syringae pv. actinidiae biovar 1 strains isolated from kiwifruit in Kagawa prefecture.</title>
        <authorList>
            <person name="Tabuchi M."/>
            <person name="Saito M."/>
            <person name="Fujiwara S."/>
            <person name="Sasa N."/>
            <person name="Akimitsu K."/>
            <person name="Gomi K."/>
            <person name="Konishi-Sugita S."/>
            <person name="Hamano K."/>
            <person name="Kataoka I."/>
        </authorList>
    </citation>
    <scope>NUCLEOTIDE SEQUENCE [LARGE SCALE GENOMIC DNA]</scope>
    <source>
        <strain evidence="1 2">MAFF212206</strain>
    </source>
</reference>
<evidence type="ECO:0000313" key="1">
    <source>
        <dbReference type="EMBL" id="GBH06704.1"/>
    </source>
</evidence>
<accession>A0A2V0Q3K1</accession>
<gene>
    <name evidence="1" type="ORF">KPSA1_00033</name>
</gene>